<gene>
    <name evidence="6" type="primary">iclR_1</name>
    <name evidence="6" type="ORF">PEL8287_01088</name>
</gene>
<dbReference type="InterPro" id="IPR014757">
    <property type="entry name" value="Tscrpt_reg_IclR_C"/>
</dbReference>
<dbReference type="SUPFAM" id="SSF55781">
    <property type="entry name" value="GAF domain-like"/>
    <property type="match status" value="1"/>
</dbReference>
<dbReference type="SMART" id="SM00346">
    <property type="entry name" value="HTH_ICLR"/>
    <property type="match status" value="1"/>
</dbReference>
<evidence type="ECO:0000259" key="5">
    <source>
        <dbReference type="PROSITE" id="PS51078"/>
    </source>
</evidence>
<dbReference type="AlphaFoldDB" id="A0A1Y5RTM4"/>
<dbReference type="GO" id="GO:0045892">
    <property type="term" value="P:negative regulation of DNA-templated transcription"/>
    <property type="evidence" value="ECO:0007669"/>
    <property type="project" value="TreeGrafter"/>
</dbReference>
<feature type="domain" description="IclR-ED" evidence="5">
    <location>
        <begin position="85"/>
        <end position="268"/>
    </location>
</feature>
<keyword evidence="7" id="KW-1185">Reference proteome</keyword>
<dbReference type="InterPro" id="IPR036388">
    <property type="entry name" value="WH-like_DNA-bd_sf"/>
</dbReference>
<dbReference type="InterPro" id="IPR054844">
    <property type="entry name" value="TransRegBhcR"/>
</dbReference>
<evidence type="ECO:0000256" key="2">
    <source>
        <dbReference type="ARBA" id="ARBA00023125"/>
    </source>
</evidence>
<keyword evidence="3" id="KW-0804">Transcription</keyword>
<evidence type="ECO:0000259" key="4">
    <source>
        <dbReference type="PROSITE" id="PS51077"/>
    </source>
</evidence>
<evidence type="ECO:0000256" key="3">
    <source>
        <dbReference type="ARBA" id="ARBA00023163"/>
    </source>
</evidence>
<sequence>MPDKPRRKGRPKNFYGKPAATTIQSLDRAFDVLDALAANMGMTLTEIAKDLQQSPATMHRVLSTLEARNIVEIDLQTQTWHIGSMAFRLGSAFLRRSGVIERSHPVMRELMEQTGETSNLGIDMNGRVMFISQIETHETIRAFFPPGTISPMHASGIGKALLSQYSDQRIAEFLRSHALECFTDKTISAAADLQEDLLKSRQRGWAYDDEEKTTGMRCVAAPILNLFGEAVAGISVSGPTLRMSEDKIDRIGTMVRDAAERVSRSMGAPDIGAG</sequence>
<dbReference type="Proteomes" id="UP000193827">
    <property type="component" value="Unassembled WGS sequence"/>
</dbReference>
<dbReference type="OrthoDB" id="9807558at2"/>
<evidence type="ECO:0000313" key="7">
    <source>
        <dbReference type="Proteomes" id="UP000193827"/>
    </source>
</evidence>
<dbReference type="PANTHER" id="PTHR30136">
    <property type="entry name" value="HELIX-TURN-HELIX TRANSCRIPTIONAL REGULATOR, ICLR FAMILY"/>
    <property type="match status" value="1"/>
</dbReference>
<dbReference type="InterPro" id="IPR050707">
    <property type="entry name" value="HTH_MetabolicPath_Reg"/>
</dbReference>
<reference evidence="6 7" key="1">
    <citation type="submission" date="2017-03" db="EMBL/GenBank/DDBJ databases">
        <authorList>
            <person name="Afonso C.L."/>
            <person name="Miller P.J."/>
            <person name="Scott M.A."/>
            <person name="Spackman E."/>
            <person name="Goraichik I."/>
            <person name="Dimitrov K.M."/>
            <person name="Suarez D.L."/>
            <person name="Swayne D.E."/>
        </authorList>
    </citation>
    <scope>NUCLEOTIDE SEQUENCE [LARGE SCALE GENOMIC DNA]</scope>
    <source>
        <strain evidence="6 7">CECT 8287</strain>
    </source>
</reference>
<dbReference type="PROSITE" id="PS51077">
    <property type="entry name" value="HTH_ICLR"/>
    <property type="match status" value="1"/>
</dbReference>
<dbReference type="SUPFAM" id="SSF46785">
    <property type="entry name" value="Winged helix' DNA-binding domain"/>
    <property type="match status" value="1"/>
</dbReference>
<dbReference type="GO" id="GO:0003700">
    <property type="term" value="F:DNA-binding transcription factor activity"/>
    <property type="evidence" value="ECO:0007669"/>
    <property type="project" value="TreeGrafter"/>
</dbReference>
<dbReference type="InterPro" id="IPR005471">
    <property type="entry name" value="Tscrpt_reg_IclR_N"/>
</dbReference>
<dbReference type="PROSITE" id="PS51078">
    <property type="entry name" value="ICLR_ED"/>
    <property type="match status" value="1"/>
</dbReference>
<keyword evidence="1" id="KW-0805">Transcription regulation</keyword>
<dbReference type="Pfam" id="PF01614">
    <property type="entry name" value="IclR_C"/>
    <property type="match status" value="1"/>
</dbReference>
<keyword evidence="2" id="KW-0238">DNA-binding</keyword>
<evidence type="ECO:0000256" key="1">
    <source>
        <dbReference type="ARBA" id="ARBA00023015"/>
    </source>
</evidence>
<name>A0A1Y5RTM4_9RHOB</name>
<dbReference type="InterPro" id="IPR036390">
    <property type="entry name" value="WH_DNA-bd_sf"/>
</dbReference>
<dbReference type="Gene3D" id="1.10.10.10">
    <property type="entry name" value="Winged helix-like DNA-binding domain superfamily/Winged helix DNA-binding domain"/>
    <property type="match status" value="1"/>
</dbReference>
<proteinExistence type="predicted"/>
<dbReference type="GO" id="GO:0003677">
    <property type="term" value="F:DNA binding"/>
    <property type="evidence" value="ECO:0007669"/>
    <property type="project" value="UniProtKB-KW"/>
</dbReference>
<dbReference type="NCBIfam" id="NF045644">
    <property type="entry name" value="TransRegBhcR"/>
    <property type="match status" value="1"/>
</dbReference>
<accession>A0A1Y5RTM4</accession>
<evidence type="ECO:0000313" key="6">
    <source>
        <dbReference type="EMBL" id="SLN23994.1"/>
    </source>
</evidence>
<dbReference type="EMBL" id="FWFL01000002">
    <property type="protein sequence ID" value="SLN23994.1"/>
    <property type="molecule type" value="Genomic_DNA"/>
</dbReference>
<dbReference type="RefSeq" id="WP_085891316.1">
    <property type="nucleotide sequence ID" value="NZ_FWFL01000002.1"/>
</dbReference>
<organism evidence="6 7">
    <name type="scientific">Roseovarius litorisediminis</name>
    <dbReference type="NCBI Taxonomy" id="1312363"/>
    <lineage>
        <taxon>Bacteria</taxon>
        <taxon>Pseudomonadati</taxon>
        <taxon>Pseudomonadota</taxon>
        <taxon>Alphaproteobacteria</taxon>
        <taxon>Rhodobacterales</taxon>
        <taxon>Roseobacteraceae</taxon>
        <taxon>Roseovarius</taxon>
    </lineage>
</organism>
<protein>
    <submittedName>
        <fullName evidence="6">Acetate operon repressor</fullName>
    </submittedName>
</protein>
<feature type="domain" description="HTH iclR-type" evidence="4">
    <location>
        <begin position="23"/>
        <end position="84"/>
    </location>
</feature>
<dbReference type="PANTHER" id="PTHR30136:SF24">
    <property type="entry name" value="HTH-TYPE TRANSCRIPTIONAL REPRESSOR ALLR"/>
    <property type="match status" value="1"/>
</dbReference>
<dbReference type="Gene3D" id="3.30.450.40">
    <property type="match status" value="1"/>
</dbReference>
<dbReference type="Pfam" id="PF09339">
    <property type="entry name" value="HTH_IclR"/>
    <property type="match status" value="1"/>
</dbReference>
<dbReference type="InterPro" id="IPR029016">
    <property type="entry name" value="GAF-like_dom_sf"/>
</dbReference>